<keyword evidence="8" id="KW-1185">Reference proteome</keyword>
<dbReference type="SMART" id="SM01019">
    <property type="entry name" value="B3"/>
    <property type="match status" value="1"/>
</dbReference>
<keyword evidence="4" id="KW-0804">Transcription</keyword>
<evidence type="ECO:0000256" key="1">
    <source>
        <dbReference type="ARBA" id="ARBA00004123"/>
    </source>
</evidence>
<keyword evidence="2" id="KW-0805">Transcription regulation</keyword>
<evidence type="ECO:0000313" key="8">
    <source>
        <dbReference type="Proteomes" id="UP000796880"/>
    </source>
</evidence>
<dbReference type="EMBL" id="VOIH02000009">
    <property type="protein sequence ID" value="KAF3438021.1"/>
    <property type="molecule type" value="Genomic_DNA"/>
</dbReference>
<dbReference type="SUPFAM" id="SSF101936">
    <property type="entry name" value="DNA-binding pseudobarrel domain"/>
    <property type="match status" value="1"/>
</dbReference>
<organism evidence="7 8">
    <name type="scientific">Rhamnella rubrinervis</name>
    <dbReference type="NCBI Taxonomy" id="2594499"/>
    <lineage>
        <taxon>Eukaryota</taxon>
        <taxon>Viridiplantae</taxon>
        <taxon>Streptophyta</taxon>
        <taxon>Embryophyta</taxon>
        <taxon>Tracheophyta</taxon>
        <taxon>Spermatophyta</taxon>
        <taxon>Magnoliopsida</taxon>
        <taxon>eudicotyledons</taxon>
        <taxon>Gunneridae</taxon>
        <taxon>Pentapetalae</taxon>
        <taxon>rosids</taxon>
        <taxon>fabids</taxon>
        <taxon>Rosales</taxon>
        <taxon>Rhamnaceae</taxon>
        <taxon>rhamnoid group</taxon>
        <taxon>Rhamneae</taxon>
        <taxon>Rhamnella</taxon>
    </lineage>
</organism>
<accession>A0A8K0DWK6</accession>
<sequence length="109" mass="12426">MEASFEKLLTETDVNKKLSVPSAFLRHINGGQGGKAVEIVDDITGKTYQLMLQTRAGKYRKPVFQSKGWLKFVKDKGLQAGDTIYFWKDTMVGNDGVFRTRALFDFWSR</sequence>
<dbReference type="CDD" id="cd10017">
    <property type="entry name" value="B3_DNA"/>
    <property type="match status" value="1"/>
</dbReference>
<evidence type="ECO:0000259" key="6">
    <source>
        <dbReference type="PROSITE" id="PS50863"/>
    </source>
</evidence>
<dbReference type="InterPro" id="IPR003340">
    <property type="entry name" value="B3_DNA-bd"/>
</dbReference>
<proteinExistence type="predicted"/>
<feature type="domain" description="TF-B3" evidence="6">
    <location>
        <begin position="3"/>
        <end position="101"/>
    </location>
</feature>
<dbReference type="OrthoDB" id="945566at2759"/>
<comment type="subcellular location">
    <subcellularLocation>
        <location evidence="1">Nucleus</location>
    </subcellularLocation>
</comment>
<protein>
    <recommendedName>
        <fullName evidence="6">TF-B3 domain-containing protein</fullName>
    </recommendedName>
</protein>
<keyword evidence="5" id="KW-0539">Nucleus</keyword>
<dbReference type="GO" id="GO:0005634">
    <property type="term" value="C:nucleus"/>
    <property type="evidence" value="ECO:0007669"/>
    <property type="project" value="UniProtKB-SubCell"/>
</dbReference>
<dbReference type="PROSITE" id="PS50863">
    <property type="entry name" value="B3"/>
    <property type="match status" value="1"/>
</dbReference>
<evidence type="ECO:0000256" key="4">
    <source>
        <dbReference type="ARBA" id="ARBA00023163"/>
    </source>
</evidence>
<gene>
    <name evidence="7" type="ORF">FNV43_RR20777</name>
</gene>
<evidence type="ECO:0000256" key="5">
    <source>
        <dbReference type="ARBA" id="ARBA00023242"/>
    </source>
</evidence>
<evidence type="ECO:0000256" key="3">
    <source>
        <dbReference type="ARBA" id="ARBA00023125"/>
    </source>
</evidence>
<comment type="caution">
    <text evidence="7">The sequence shown here is derived from an EMBL/GenBank/DDBJ whole genome shotgun (WGS) entry which is preliminary data.</text>
</comment>
<evidence type="ECO:0000313" key="7">
    <source>
        <dbReference type="EMBL" id="KAF3438021.1"/>
    </source>
</evidence>
<dbReference type="Pfam" id="PF02362">
    <property type="entry name" value="B3"/>
    <property type="match status" value="1"/>
</dbReference>
<dbReference type="GO" id="GO:0003677">
    <property type="term" value="F:DNA binding"/>
    <property type="evidence" value="ECO:0007669"/>
    <property type="project" value="UniProtKB-KW"/>
</dbReference>
<name>A0A8K0DWK6_9ROSA</name>
<dbReference type="AlphaFoldDB" id="A0A8K0DWK6"/>
<dbReference type="InterPro" id="IPR015300">
    <property type="entry name" value="DNA-bd_pseudobarrel_sf"/>
</dbReference>
<evidence type="ECO:0000256" key="2">
    <source>
        <dbReference type="ARBA" id="ARBA00023015"/>
    </source>
</evidence>
<keyword evidence="3" id="KW-0238">DNA-binding</keyword>
<reference evidence="7" key="1">
    <citation type="submission" date="2020-03" db="EMBL/GenBank/DDBJ databases">
        <title>A high-quality chromosome-level genome assembly of a woody plant with both climbing and erect habits, Rhamnella rubrinervis.</title>
        <authorList>
            <person name="Lu Z."/>
            <person name="Yang Y."/>
            <person name="Zhu X."/>
            <person name="Sun Y."/>
        </authorList>
    </citation>
    <scope>NUCLEOTIDE SEQUENCE</scope>
    <source>
        <strain evidence="7">BYM</strain>
        <tissue evidence="7">Leaf</tissue>
    </source>
</reference>
<dbReference type="Gene3D" id="2.40.330.10">
    <property type="entry name" value="DNA-binding pseudobarrel domain"/>
    <property type="match status" value="1"/>
</dbReference>
<dbReference type="Proteomes" id="UP000796880">
    <property type="component" value="Unassembled WGS sequence"/>
</dbReference>